<feature type="region of interest" description="Disordered" evidence="1">
    <location>
        <begin position="1"/>
        <end position="46"/>
    </location>
</feature>
<dbReference type="HOGENOM" id="CLU_2546266_0_0_1"/>
<feature type="compositionally biased region" description="Low complexity" evidence="1">
    <location>
        <begin position="7"/>
        <end position="20"/>
    </location>
</feature>
<organism evidence="2">
    <name type="scientific">Oryza brachyantha</name>
    <name type="common">malo sina</name>
    <dbReference type="NCBI Taxonomy" id="4533"/>
    <lineage>
        <taxon>Eukaryota</taxon>
        <taxon>Viridiplantae</taxon>
        <taxon>Streptophyta</taxon>
        <taxon>Embryophyta</taxon>
        <taxon>Tracheophyta</taxon>
        <taxon>Spermatophyta</taxon>
        <taxon>Magnoliopsida</taxon>
        <taxon>Liliopsida</taxon>
        <taxon>Poales</taxon>
        <taxon>Poaceae</taxon>
        <taxon>BOP clade</taxon>
        <taxon>Oryzoideae</taxon>
        <taxon>Oryzeae</taxon>
        <taxon>Oryzinae</taxon>
        <taxon>Oryza</taxon>
    </lineage>
</organism>
<evidence type="ECO:0000256" key="1">
    <source>
        <dbReference type="SAM" id="MobiDB-lite"/>
    </source>
</evidence>
<sequence length="83" mass="9332">MSCWGCSLPSSPTLPAAPTPQGRWQPPPSLPRRGPHAGPRPPRSCTMRSIVYSRDLLFLIKLMNHKIPRKTKLNAIFSPVFFH</sequence>
<dbReference type="Proteomes" id="UP000006038">
    <property type="component" value="Chromosome 5"/>
</dbReference>
<dbReference type="AlphaFoldDB" id="J3M4Y4"/>
<protein>
    <submittedName>
        <fullName evidence="2">Uncharacterized protein</fullName>
    </submittedName>
</protein>
<name>J3M4Y4_ORYBR</name>
<evidence type="ECO:0000313" key="3">
    <source>
        <dbReference type="Proteomes" id="UP000006038"/>
    </source>
</evidence>
<dbReference type="Gramene" id="OB05G16580.1">
    <property type="protein sequence ID" value="OB05G16580.1"/>
    <property type="gene ID" value="OB05G16580"/>
</dbReference>
<reference evidence="2" key="2">
    <citation type="submission" date="2013-04" db="UniProtKB">
        <authorList>
            <consortium name="EnsemblPlants"/>
        </authorList>
    </citation>
    <scope>IDENTIFICATION</scope>
</reference>
<dbReference type="EnsemblPlants" id="OB05G16580.1">
    <property type="protein sequence ID" value="OB05G16580.1"/>
    <property type="gene ID" value="OB05G16580"/>
</dbReference>
<reference evidence="2" key="1">
    <citation type="journal article" date="2013" name="Nat. Commun.">
        <title>Whole-genome sequencing of Oryza brachyantha reveals mechanisms underlying Oryza genome evolution.</title>
        <authorList>
            <person name="Chen J."/>
            <person name="Huang Q."/>
            <person name="Gao D."/>
            <person name="Wang J."/>
            <person name="Lang Y."/>
            <person name="Liu T."/>
            <person name="Li B."/>
            <person name="Bai Z."/>
            <person name="Luis Goicoechea J."/>
            <person name="Liang C."/>
            <person name="Chen C."/>
            <person name="Zhang W."/>
            <person name="Sun S."/>
            <person name="Liao Y."/>
            <person name="Zhang X."/>
            <person name="Yang L."/>
            <person name="Song C."/>
            <person name="Wang M."/>
            <person name="Shi J."/>
            <person name="Liu G."/>
            <person name="Liu J."/>
            <person name="Zhou H."/>
            <person name="Zhou W."/>
            <person name="Yu Q."/>
            <person name="An N."/>
            <person name="Chen Y."/>
            <person name="Cai Q."/>
            <person name="Wang B."/>
            <person name="Liu B."/>
            <person name="Min J."/>
            <person name="Huang Y."/>
            <person name="Wu H."/>
            <person name="Li Z."/>
            <person name="Zhang Y."/>
            <person name="Yin Y."/>
            <person name="Song W."/>
            <person name="Jiang J."/>
            <person name="Jackson S.A."/>
            <person name="Wing R.A."/>
            <person name="Wang J."/>
            <person name="Chen M."/>
        </authorList>
    </citation>
    <scope>NUCLEOTIDE SEQUENCE [LARGE SCALE GENOMIC DNA]</scope>
    <source>
        <strain evidence="2">cv. IRGC 101232</strain>
    </source>
</reference>
<keyword evidence="3" id="KW-1185">Reference proteome</keyword>
<accession>J3M4Y4</accession>
<evidence type="ECO:0000313" key="2">
    <source>
        <dbReference type="EnsemblPlants" id="OB05G16580.1"/>
    </source>
</evidence>
<proteinExistence type="predicted"/>